<gene>
    <name evidence="1" type="ORF">Bpfe_007996</name>
</gene>
<reference evidence="1" key="1">
    <citation type="journal article" date="2023" name="PLoS Negl. Trop. Dis.">
        <title>A genome sequence for Biomphalaria pfeifferi, the major vector snail for the human-infecting parasite Schistosoma mansoni.</title>
        <authorList>
            <person name="Bu L."/>
            <person name="Lu L."/>
            <person name="Laidemitt M.R."/>
            <person name="Zhang S.M."/>
            <person name="Mutuku M."/>
            <person name="Mkoji G."/>
            <person name="Steinauer M."/>
            <person name="Loker E.S."/>
        </authorList>
    </citation>
    <scope>NUCLEOTIDE SEQUENCE</scope>
    <source>
        <strain evidence="1">KasaAsao</strain>
    </source>
</reference>
<proteinExistence type="predicted"/>
<reference evidence="1" key="2">
    <citation type="submission" date="2023-04" db="EMBL/GenBank/DDBJ databases">
        <authorList>
            <person name="Bu L."/>
            <person name="Lu L."/>
            <person name="Laidemitt M.R."/>
            <person name="Zhang S.M."/>
            <person name="Mutuku M."/>
            <person name="Mkoji G."/>
            <person name="Steinauer M."/>
            <person name="Loker E.S."/>
        </authorList>
    </citation>
    <scope>NUCLEOTIDE SEQUENCE</scope>
    <source>
        <strain evidence="1">KasaAsao</strain>
        <tissue evidence="1">Whole Snail</tissue>
    </source>
</reference>
<feature type="non-terminal residue" evidence="1">
    <location>
        <position position="54"/>
    </location>
</feature>
<dbReference type="AlphaFoldDB" id="A0AAD8BY31"/>
<evidence type="ECO:0000313" key="1">
    <source>
        <dbReference type="EMBL" id="KAK0062791.1"/>
    </source>
</evidence>
<dbReference type="Proteomes" id="UP001233172">
    <property type="component" value="Unassembled WGS sequence"/>
</dbReference>
<sequence>LTISIEYVDESLLNFLNIELLRIKISNIRSYINKNAWFNFLLTNQHTILEIQFT</sequence>
<keyword evidence="2" id="KW-1185">Reference proteome</keyword>
<name>A0AAD8BY31_BIOPF</name>
<accession>A0AAD8BY31</accession>
<evidence type="ECO:0000313" key="2">
    <source>
        <dbReference type="Proteomes" id="UP001233172"/>
    </source>
</evidence>
<organism evidence="1 2">
    <name type="scientific">Biomphalaria pfeifferi</name>
    <name type="common">Bloodfluke planorb</name>
    <name type="synonym">Freshwater snail</name>
    <dbReference type="NCBI Taxonomy" id="112525"/>
    <lineage>
        <taxon>Eukaryota</taxon>
        <taxon>Metazoa</taxon>
        <taxon>Spiralia</taxon>
        <taxon>Lophotrochozoa</taxon>
        <taxon>Mollusca</taxon>
        <taxon>Gastropoda</taxon>
        <taxon>Heterobranchia</taxon>
        <taxon>Euthyneura</taxon>
        <taxon>Panpulmonata</taxon>
        <taxon>Hygrophila</taxon>
        <taxon>Lymnaeoidea</taxon>
        <taxon>Planorbidae</taxon>
        <taxon>Biomphalaria</taxon>
    </lineage>
</organism>
<protein>
    <submittedName>
        <fullName evidence="1">Uncharacterized protein</fullName>
    </submittedName>
</protein>
<dbReference type="EMBL" id="JASAOG010000024">
    <property type="protein sequence ID" value="KAK0062791.1"/>
    <property type="molecule type" value="Genomic_DNA"/>
</dbReference>
<comment type="caution">
    <text evidence="1">The sequence shown here is derived from an EMBL/GenBank/DDBJ whole genome shotgun (WGS) entry which is preliminary data.</text>
</comment>
<feature type="non-terminal residue" evidence="1">
    <location>
        <position position="1"/>
    </location>
</feature>